<evidence type="ECO:0000313" key="11">
    <source>
        <dbReference type="Proteomes" id="UP001312865"/>
    </source>
</evidence>
<feature type="domain" description="MacB-like periplasmic core" evidence="9">
    <location>
        <begin position="148"/>
        <end position="287"/>
    </location>
</feature>
<accession>A0ABU8HBM7</accession>
<evidence type="ECO:0000259" key="9">
    <source>
        <dbReference type="Pfam" id="PF12704"/>
    </source>
</evidence>
<dbReference type="Proteomes" id="UP001312865">
    <property type="component" value="Unassembled WGS sequence"/>
</dbReference>
<evidence type="ECO:0000256" key="2">
    <source>
        <dbReference type="ARBA" id="ARBA00022475"/>
    </source>
</evidence>
<keyword evidence="3 7" id="KW-0812">Transmembrane</keyword>
<dbReference type="Pfam" id="PF12704">
    <property type="entry name" value="MacB_PCD"/>
    <property type="match status" value="1"/>
</dbReference>
<dbReference type="InterPro" id="IPR025857">
    <property type="entry name" value="MacB_PCD"/>
</dbReference>
<comment type="subcellular location">
    <subcellularLocation>
        <location evidence="1">Cell membrane</location>
        <topology evidence="1">Multi-pass membrane protein</topology>
    </subcellularLocation>
</comment>
<evidence type="ECO:0000313" key="10">
    <source>
        <dbReference type="EMBL" id="MEI5906583.1"/>
    </source>
</evidence>
<evidence type="ECO:0000259" key="8">
    <source>
        <dbReference type="Pfam" id="PF02687"/>
    </source>
</evidence>
<dbReference type="PANTHER" id="PTHR30572">
    <property type="entry name" value="MEMBRANE COMPONENT OF TRANSPORTER-RELATED"/>
    <property type="match status" value="1"/>
</dbReference>
<feature type="transmembrane region" description="Helical" evidence="7">
    <location>
        <begin position="444"/>
        <end position="467"/>
    </location>
</feature>
<evidence type="ECO:0000256" key="5">
    <source>
        <dbReference type="ARBA" id="ARBA00023136"/>
    </source>
</evidence>
<dbReference type="EMBL" id="JBBAXC010000004">
    <property type="protein sequence ID" value="MEI5906583.1"/>
    <property type="molecule type" value="Genomic_DNA"/>
</dbReference>
<feature type="compositionally biased region" description="Acidic residues" evidence="6">
    <location>
        <begin position="117"/>
        <end position="130"/>
    </location>
</feature>
<feature type="compositionally biased region" description="Low complexity" evidence="6">
    <location>
        <begin position="131"/>
        <end position="140"/>
    </location>
</feature>
<evidence type="ECO:0000256" key="1">
    <source>
        <dbReference type="ARBA" id="ARBA00004651"/>
    </source>
</evidence>
<feature type="transmembrane region" description="Helical" evidence="7">
    <location>
        <begin position="362"/>
        <end position="383"/>
    </location>
</feature>
<feature type="domain" description="ABC3 transporter permease C-terminal" evidence="8">
    <location>
        <begin position="323"/>
        <end position="471"/>
    </location>
</feature>
<dbReference type="RefSeq" id="WP_336586022.1">
    <property type="nucleotide sequence ID" value="NZ_JBBAXC010000004.1"/>
</dbReference>
<name>A0ABU8HBM7_9BACI</name>
<gene>
    <name evidence="10" type="ORF">WAK64_05875</name>
</gene>
<proteinExistence type="predicted"/>
<keyword evidence="5 7" id="KW-0472">Membrane</keyword>
<dbReference type="InterPro" id="IPR050250">
    <property type="entry name" value="Macrolide_Exporter_MacB"/>
</dbReference>
<keyword evidence="2" id="KW-1003">Cell membrane</keyword>
<evidence type="ECO:0000256" key="3">
    <source>
        <dbReference type="ARBA" id="ARBA00022692"/>
    </source>
</evidence>
<evidence type="ECO:0000256" key="4">
    <source>
        <dbReference type="ARBA" id="ARBA00022989"/>
    </source>
</evidence>
<comment type="caution">
    <text evidence="10">The sequence shown here is derived from an EMBL/GenBank/DDBJ whole genome shotgun (WGS) entry which is preliminary data.</text>
</comment>
<dbReference type="Pfam" id="PF02687">
    <property type="entry name" value="FtsX"/>
    <property type="match status" value="1"/>
</dbReference>
<reference evidence="10 11" key="1">
    <citation type="journal article" date="2018" name="J. Microbiol.">
        <title>Bacillus spongiae sp. nov., isolated from sponge of Jeju Island.</title>
        <authorList>
            <person name="Lee G.E."/>
            <person name="Im W.T."/>
            <person name="Park J.S."/>
        </authorList>
    </citation>
    <scope>NUCLEOTIDE SEQUENCE [LARGE SCALE GENOMIC DNA]</scope>
    <source>
        <strain evidence="10 11">135PIL107-10</strain>
    </source>
</reference>
<keyword evidence="4 7" id="KW-1133">Transmembrane helix</keyword>
<organism evidence="10 11">
    <name type="scientific">Bacillus spongiae</name>
    <dbReference type="NCBI Taxonomy" id="2683610"/>
    <lineage>
        <taxon>Bacteria</taxon>
        <taxon>Bacillati</taxon>
        <taxon>Bacillota</taxon>
        <taxon>Bacilli</taxon>
        <taxon>Bacillales</taxon>
        <taxon>Bacillaceae</taxon>
        <taxon>Bacillus</taxon>
    </lineage>
</organism>
<dbReference type="InterPro" id="IPR003838">
    <property type="entry name" value="ABC3_permease_C"/>
</dbReference>
<keyword evidence="11" id="KW-1185">Reference proteome</keyword>
<feature type="region of interest" description="Disordered" evidence="6">
    <location>
        <begin position="115"/>
        <end position="140"/>
    </location>
</feature>
<dbReference type="PANTHER" id="PTHR30572:SF9">
    <property type="entry name" value="ABC TRANSPORTER PERMEASE PROTEIN"/>
    <property type="match status" value="1"/>
</dbReference>
<protein>
    <submittedName>
        <fullName evidence="10">ABC transporter permease</fullName>
    </submittedName>
</protein>
<feature type="transmembrane region" description="Helical" evidence="7">
    <location>
        <begin position="322"/>
        <end position="342"/>
    </location>
</feature>
<sequence>MNFMKRALLSVKARKGKSLLQIFIFSVICVFVLSGLAIQSAATKSAELARQSLGGDVTLEFDMQKAMEEQRNEGGERVRIEREPIAVDEADELTAYSEIKGYNYFSTSVGLAGDFVPYEEDPSSEEEESTETGQGQGFQMRGGMMGDVTLQGVLYSDSLDEFTESTSTLVEGEHITDSEENQNIVLIEESLAYENDLAVGDSIEVQGINEEEETSVTLEIVGIYETTETTDDMGMSIAALDPANRLIVPFTAVNTLKGEDFAGTIDSAVYYVDDPKNIDPFIEQVEANSSIDFDVFNLNANDQLYQQMIGPITSVASFSENVVYLVTIAGAVILGLIVMISIRDRKFEMGVLLALGEKKGKLIGQFIVEILIIAMFALGISAVTGDLVANKMGEQLLTQQIESEDTTNEPASFAGMGRRGAQMMAQPEVDPLDELMIQITLSDFGLLAGIGILIAIISTLLPALTVLRLQPKTILTKQD</sequence>
<evidence type="ECO:0000256" key="6">
    <source>
        <dbReference type="SAM" id="MobiDB-lite"/>
    </source>
</evidence>
<evidence type="ECO:0000256" key="7">
    <source>
        <dbReference type="SAM" id="Phobius"/>
    </source>
</evidence>